<keyword evidence="1" id="KW-0175">Coiled coil</keyword>
<dbReference type="CDD" id="cd00077">
    <property type="entry name" value="HDc"/>
    <property type="match status" value="1"/>
</dbReference>
<sequence>MRDELSATMEELRASNENLEESYRSLEELSKKLEDAYLSFARQLAVIAESYDEETGNHIERVGELSGFLAEKLELPSELVYKIRIFAPLHDIGKILVPKELLNKPARLSDEEFALMKKHTLHGAKILGDKDYFDVARKIALYHHEKYDGSGYPFGLKGEEIPIEARIVALVDVYDALRSQRPYKRALSHEEALEIITKGDGRTRPEHFDPELLRIFTENSEYISNLWEELNVYSVKVS</sequence>
<evidence type="ECO:0000313" key="4">
    <source>
        <dbReference type="EMBL" id="HHR34378.1"/>
    </source>
</evidence>
<gene>
    <name evidence="4" type="ORF">ENM46_05480</name>
</gene>
<dbReference type="AlphaFoldDB" id="A0A7C5U7D3"/>
<dbReference type="Pfam" id="PF13487">
    <property type="entry name" value="HD_5"/>
    <property type="match status" value="1"/>
</dbReference>
<dbReference type="InterPro" id="IPR003607">
    <property type="entry name" value="HD/PDEase_dom"/>
</dbReference>
<dbReference type="SUPFAM" id="SSF109604">
    <property type="entry name" value="HD-domain/PDEase-like"/>
    <property type="match status" value="1"/>
</dbReference>
<dbReference type="SMART" id="SM00471">
    <property type="entry name" value="HDc"/>
    <property type="match status" value="1"/>
</dbReference>
<feature type="domain" description="HD-GYP" evidence="3">
    <location>
        <begin position="33"/>
        <end position="232"/>
    </location>
</feature>
<proteinExistence type="predicted"/>
<feature type="coiled-coil region" evidence="1">
    <location>
        <begin position="2"/>
        <end position="36"/>
    </location>
</feature>
<dbReference type="PROSITE" id="PS51832">
    <property type="entry name" value="HD_GYP"/>
    <property type="match status" value="1"/>
</dbReference>
<dbReference type="InterPro" id="IPR037522">
    <property type="entry name" value="HD_GYP_dom"/>
</dbReference>
<dbReference type="PANTHER" id="PTHR45228">
    <property type="entry name" value="CYCLIC DI-GMP PHOSPHODIESTERASE TM_0186-RELATED"/>
    <property type="match status" value="1"/>
</dbReference>
<evidence type="ECO:0000256" key="1">
    <source>
        <dbReference type="SAM" id="Coils"/>
    </source>
</evidence>
<name>A0A7C5U7D3_9BACT</name>
<evidence type="ECO:0000259" key="3">
    <source>
        <dbReference type="PROSITE" id="PS51832"/>
    </source>
</evidence>
<dbReference type="InterPro" id="IPR052020">
    <property type="entry name" value="Cyclic_di-GMP/3'3'-cGAMP_PDE"/>
</dbReference>
<evidence type="ECO:0000259" key="2">
    <source>
        <dbReference type="PROSITE" id="PS51831"/>
    </source>
</evidence>
<dbReference type="PROSITE" id="PS51831">
    <property type="entry name" value="HD"/>
    <property type="match status" value="1"/>
</dbReference>
<accession>A0A7C5U7D3</accession>
<feature type="domain" description="HD" evidence="2">
    <location>
        <begin position="55"/>
        <end position="177"/>
    </location>
</feature>
<dbReference type="Gene3D" id="1.10.3210.10">
    <property type="entry name" value="Hypothetical protein af1432"/>
    <property type="match status" value="1"/>
</dbReference>
<dbReference type="EMBL" id="DRXW01000330">
    <property type="protein sequence ID" value="HHR34378.1"/>
    <property type="molecule type" value="Genomic_DNA"/>
</dbReference>
<dbReference type="InterPro" id="IPR006674">
    <property type="entry name" value="HD_domain"/>
</dbReference>
<organism evidence="4">
    <name type="scientific">Fervidobacterium nodosum</name>
    <dbReference type="NCBI Taxonomy" id="2424"/>
    <lineage>
        <taxon>Bacteria</taxon>
        <taxon>Thermotogati</taxon>
        <taxon>Thermotogota</taxon>
        <taxon>Thermotogae</taxon>
        <taxon>Thermotogales</taxon>
        <taxon>Fervidobacteriaceae</taxon>
        <taxon>Fervidobacterium</taxon>
    </lineage>
</organism>
<reference evidence="4" key="1">
    <citation type="journal article" date="2020" name="mSystems">
        <title>Genome- and Community-Level Interaction Insights into Carbon Utilization and Element Cycling Functions of Hydrothermarchaeota in Hydrothermal Sediment.</title>
        <authorList>
            <person name="Zhou Z."/>
            <person name="Liu Y."/>
            <person name="Xu W."/>
            <person name="Pan J."/>
            <person name="Luo Z.H."/>
            <person name="Li M."/>
        </authorList>
    </citation>
    <scope>NUCLEOTIDE SEQUENCE [LARGE SCALE GENOMIC DNA]</scope>
    <source>
        <strain evidence="4">SpSt-1088</strain>
    </source>
</reference>
<comment type="caution">
    <text evidence="4">The sequence shown here is derived from an EMBL/GenBank/DDBJ whole genome shotgun (WGS) entry which is preliminary data.</text>
</comment>
<protein>
    <submittedName>
        <fullName evidence="4">HD-GYP domain-containing protein</fullName>
    </submittedName>
</protein>
<dbReference type="PANTHER" id="PTHR45228:SF8">
    <property type="entry name" value="TWO-COMPONENT RESPONSE REGULATOR-RELATED"/>
    <property type="match status" value="1"/>
</dbReference>